<evidence type="ECO:0000313" key="3">
    <source>
        <dbReference type="Proteomes" id="UP000316621"/>
    </source>
</evidence>
<feature type="transmembrane region" description="Helical" evidence="1">
    <location>
        <begin position="12"/>
        <end position="34"/>
    </location>
</feature>
<dbReference type="AlphaFoldDB" id="A0A4Y7JB35"/>
<keyword evidence="3" id="KW-1185">Reference proteome</keyword>
<dbReference type="Gramene" id="RZC57716">
    <property type="protein sequence ID" value="RZC57716"/>
    <property type="gene ID" value="C5167_005018"/>
</dbReference>
<reference evidence="2 3" key="1">
    <citation type="journal article" date="2018" name="Science">
        <title>The opium poppy genome and morphinan production.</title>
        <authorList>
            <person name="Guo L."/>
            <person name="Winzer T."/>
            <person name="Yang X."/>
            <person name="Li Y."/>
            <person name="Ning Z."/>
            <person name="He Z."/>
            <person name="Teodor R."/>
            <person name="Lu Y."/>
            <person name="Bowser T.A."/>
            <person name="Graham I.A."/>
            <person name="Ye K."/>
        </authorList>
    </citation>
    <scope>NUCLEOTIDE SEQUENCE [LARGE SCALE GENOMIC DNA]</scope>
    <source>
        <strain evidence="3">cv. HN1</strain>
        <tissue evidence="2">Leaves</tissue>
    </source>
</reference>
<evidence type="ECO:0000256" key="1">
    <source>
        <dbReference type="SAM" id="Phobius"/>
    </source>
</evidence>
<sequence>MRIVQEGAFEAKMLLLMLLLLNLLTWISVLQLLVSVETHYLRNSVEEVVDNSLAQLHIESSQGRNFCQARVGNSVKPGSFQNISQVDPDSLVALGGSSAEGVLLDMIKTASSMIGQISPEEL</sequence>
<dbReference type="Proteomes" id="UP000316621">
    <property type="component" value="Chromosome 4"/>
</dbReference>
<protein>
    <submittedName>
        <fullName evidence="2">Uncharacterized protein</fullName>
    </submittedName>
</protein>
<organism evidence="2 3">
    <name type="scientific">Papaver somniferum</name>
    <name type="common">Opium poppy</name>
    <dbReference type="NCBI Taxonomy" id="3469"/>
    <lineage>
        <taxon>Eukaryota</taxon>
        <taxon>Viridiplantae</taxon>
        <taxon>Streptophyta</taxon>
        <taxon>Embryophyta</taxon>
        <taxon>Tracheophyta</taxon>
        <taxon>Spermatophyta</taxon>
        <taxon>Magnoliopsida</taxon>
        <taxon>Ranunculales</taxon>
        <taxon>Papaveraceae</taxon>
        <taxon>Papaveroideae</taxon>
        <taxon>Papaver</taxon>
    </lineage>
</organism>
<accession>A0A4Y7JB35</accession>
<gene>
    <name evidence="2" type="ORF">C5167_005018</name>
</gene>
<proteinExistence type="predicted"/>
<keyword evidence="1" id="KW-0472">Membrane</keyword>
<dbReference type="EMBL" id="CM010718">
    <property type="protein sequence ID" value="RZC57716.1"/>
    <property type="molecule type" value="Genomic_DNA"/>
</dbReference>
<evidence type="ECO:0000313" key="2">
    <source>
        <dbReference type="EMBL" id="RZC57716.1"/>
    </source>
</evidence>
<keyword evidence="1" id="KW-1133">Transmembrane helix</keyword>
<name>A0A4Y7JB35_PAPSO</name>
<keyword evidence="1" id="KW-0812">Transmembrane</keyword>